<evidence type="ECO:0000313" key="1">
    <source>
        <dbReference type="EMBL" id="GAG02585.1"/>
    </source>
</evidence>
<protein>
    <submittedName>
        <fullName evidence="1">Uncharacterized protein</fullName>
    </submittedName>
</protein>
<gene>
    <name evidence="1" type="ORF">S01H1_43831</name>
</gene>
<dbReference type="AlphaFoldDB" id="X0UAL8"/>
<proteinExistence type="predicted"/>
<organism evidence="1">
    <name type="scientific">marine sediment metagenome</name>
    <dbReference type="NCBI Taxonomy" id="412755"/>
    <lineage>
        <taxon>unclassified sequences</taxon>
        <taxon>metagenomes</taxon>
        <taxon>ecological metagenomes</taxon>
    </lineage>
</organism>
<sequence>FEKSRKAELLVSLKLTNAGKSPASIKELELTIRDVSGEKPKYSFNLLHNVRDEEGNEAGEYVVFPNEVLDKSFWLLVTPETINYESSTPQSAKDRVRVFNELYGPMQEFIGTEEFVCEVYAEYSIFGGASKEEIYRSHKVWVVQPKGETASPYYYDID</sequence>
<comment type="caution">
    <text evidence="1">The sequence shown here is derived from an EMBL/GenBank/DDBJ whole genome shotgun (WGS) entry which is preliminary data.</text>
</comment>
<name>X0UAL8_9ZZZZ</name>
<reference evidence="1" key="1">
    <citation type="journal article" date="2014" name="Front. Microbiol.">
        <title>High frequency of phylogenetically diverse reductive dehalogenase-homologous genes in deep subseafloor sedimentary metagenomes.</title>
        <authorList>
            <person name="Kawai M."/>
            <person name="Futagami T."/>
            <person name="Toyoda A."/>
            <person name="Takaki Y."/>
            <person name="Nishi S."/>
            <person name="Hori S."/>
            <person name="Arai W."/>
            <person name="Tsubouchi T."/>
            <person name="Morono Y."/>
            <person name="Uchiyama I."/>
            <person name="Ito T."/>
            <person name="Fujiyama A."/>
            <person name="Inagaki F."/>
            <person name="Takami H."/>
        </authorList>
    </citation>
    <scope>NUCLEOTIDE SEQUENCE</scope>
    <source>
        <strain evidence="1">Expedition CK06-06</strain>
    </source>
</reference>
<accession>X0UAL8</accession>
<feature type="non-terminal residue" evidence="1">
    <location>
        <position position="1"/>
    </location>
</feature>
<dbReference type="EMBL" id="BARS01027934">
    <property type="protein sequence ID" value="GAG02585.1"/>
    <property type="molecule type" value="Genomic_DNA"/>
</dbReference>